<feature type="domain" description="Glucose-methanol-choline oxidoreductase N-terminal" evidence="9">
    <location>
        <begin position="310"/>
        <end position="324"/>
    </location>
</feature>
<dbReference type="InterPro" id="IPR000172">
    <property type="entry name" value="GMC_OxRdtase_N"/>
</dbReference>
<dbReference type="InterPro" id="IPR007867">
    <property type="entry name" value="GMC_OxRtase_C"/>
</dbReference>
<feature type="binding site" evidence="5">
    <location>
        <position position="272"/>
    </location>
    <ligand>
        <name>FAD</name>
        <dbReference type="ChEBI" id="CHEBI:57692"/>
    </ligand>
</feature>
<gene>
    <name evidence="10" type="ORF">ILUMI_24236</name>
</gene>
<dbReference type="PROSITE" id="PS00624">
    <property type="entry name" value="GMC_OXRED_2"/>
    <property type="match status" value="1"/>
</dbReference>
<dbReference type="Pfam" id="PF00732">
    <property type="entry name" value="GMC_oxred_N"/>
    <property type="match status" value="1"/>
</dbReference>
<keyword evidence="4 5" id="KW-0274">FAD</keyword>
<reference evidence="10" key="1">
    <citation type="submission" date="2019-08" db="EMBL/GenBank/DDBJ databases">
        <title>The genome of the North American firefly Photinus pyralis.</title>
        <authorList>
            <consortium name="Photinus pyralis genome working group"/>
            <person name="Fallon T.R."/>
            <person name="Sander Lower S.E."/>
            <person name="Weng J.-K."/>
        </authorList>
    </citation>
    <scope>NUCLEOTIDE SEQUENCE</scope>
    <source>
        <strain evidence="10">TRF0915ILg1</strain>
        <tissue evidence="10">Whole body</tissue>
    </source>
</reference>
<dbReference type="OrthoDB" id="269227at2759"/>
<keyword evidence="7" id="KW-0472">Membrane</keyword>
<dbReference type="GO" id="GO:0050660">
    <property type="term" value="F:flavin adenine dinucleotide binding"/>
    <property type="evidence" value="ECO:0007669"/>
    <property type="project" value="InterPro"/>
</dbReference>
<evidence type="ECO:0000313" key="11">
    <source>
        <dbReference type="Proteomes" id="UP000801492"/>
    </source>
</evidence>
<keyword evidence="7" id="KW-0812">Transmembrane</keyword>
<proteinExistence type="inferred from homology"/>
<dbReference type="InterPro" id="IPR036188">
    <property type="entry name" value="FAD/NAD-bd_sf"/>
</dbReference>
<comment type="cofactor">
    <cofactor evidence="1 5">
        <name>FAD</name>
        <dbReference type="ChEBI" id="CHEBI:57692"/>
    </cofactor>
</comment>
<sequence length="632" mass="72001">MADHIDDPHPGQLTGAIGSAFLLLINFLMVQKGGLGPKEIYPYDVAPHMEDNLDIHFDFVIVGAGAAGCVLANRLSENYDWRILLVEAGDDPSSTSEVPAFYPSLQRTDDDWKFVTQPSSRSCQGMIRKMCRIPKGKALGGTSSINNLHYMRAIPKDFDNWVSMGNPEWETDNMYFFYERLENYRGTNYYPLRYGTSGEISLDSFNSEHYIKDMIFEAANRLRYDKLQNRLYLGYIENVGMLEEGTRHNMAKAFLTPIKNRHNFFALKKCYVTKITIPDVRERRAKGIQCLLGNTILNIKAKREVIVSAGAVNTPKLLFLSGIGPAEMLKELNIPIVANLRVGENMQEHLGVPVFVGLDKNNTEVFDQINELIDAPYLFMMHRRRPLATTNINDVVGFINTRNEPYEYPNVAIYHYHFFPDDINLKSFLDNIGYEHEIIKSLLKHNKNQTLVMFLPTLLKPKSRGYIFINTTNPLQNPSIKANFLTDHHEDDLMTLVSGFKFIMRMVANPPFVQHRANLLHIDIPNCRNLKFCTEFFIKCHIRNLAYPQGDVVGTTKMGPLCDPSVVVNEDLIVKGVRGLRIVDASIMPEIVSANIQATSAMIADKISECIKGKWIRDYQMKPKCKCMKTYD</sequence>
<evidence type="ECO:0000256" key="6">
    <source>
        <dbReference type="RuleBase" id="RU003968"/>
    </source>
</evidence>
<feature type="binding site" evidence="5">
    <location>
        <position position="142"/>
    </location>
    <ligand>
        <name>FAD</name>
        <dbReference type="ChEBI" id="CHEBI:57692"/>
    </ligand>
</feature>
<comment type="similarity">
    <text evidence="2 6">Belongs to the GMC oxidoreductase family.</text>
</comment>
<feature type="transmembrane region" description="Helical" evidence="7">
    <location>
        <begin position="12"/>
        <end position="30"/>
    </location>
</feature>
<evidence type="ECO:0000259" key="8">
    <source>
        <dbReference type="PROSITE" id="PS00623"/>
    </source>
</evidence>
<dbReference type="PIRSF" id="PIRSF000137">
    <property type="entry name" value="Alcohol_oxidase"/>
    <property type="match status" value="1"/>
</dbReference>
<dbReference type="Gene3D" id="3.30.560.10">
    <property type="entry name" value="Glucose Oxidase, domain 3"/>
    <property type="match status" value="1"/>
</dbReference>
<evidence type="ECO:0000256" key="7">
    <source>
        <dbReference type="SAM" id="Phobius"/>
    </source>
</evidence>
<evidence type="ECO:0000256" key="3">
    <source>
        <dbReference type="ARBA" id="ARBA00022630"/>
    </source>
</evidence>
<dbReference type="Proteomes" id="UP000801492">
    <property type="component" value="Unassembled WGS sequence"/>
</dbReference>
<dbReference type="SUPFAM" id="SSF54373">
    <property type="entry name" value="FAD-linked reductases, C-terminal domain"/>
    <property type="match status" value="1"/>
</dbReference>
<evidence type="ECO:0000313" key="10">
    <source>
        <dbReference type="EMBL" id="KAF2881939.1"/>
    </source>
</evidence>
<name>A0A8K0G165_IGNLU</name>
<feature type="domain" description="Glucose-methanol-choline oxidoreductase N-terminal" evidence="8">
    <location>
        <begin position="136"/>
        <end position="159"/>
    </location>
</feature>
<accession>A0A8K0G165</accession>
<dbReference type="AlphaFoldDB" id="A0A8K0G165"/>
<keyword evidence="3 6" id="KW-0285">Flavoprotein</keyword>
<comment type="caution">
    <text evidence="10">The sequence shown here is derived from an EMBL/GenBank/DDBJ whole genome shotgun (WGS) entry which is preliminary data.</text>
</comment>
<dbReference type="GO" id="GO:0016614">
    <property type="term" value="F:oxidoreductase activity, acting on CH-OH group of donors"/>
    <property type="evidence" value="ECO:0007669"/>
    <property type="project" value="InterPro"/>
</dbReference>
<evidence type="ECO:0000256" key="5">
    <source>
        <dbReference type="PIRSR" id="PIRSR000137-2"/>
    </source>
</evidence>
<dbReference type="Gene3D" id="3.50.50.60">
    <property type="entry name" value="FAD/NAD(P)-binding domain"/>
    <property type="match status" value="1"/>
</dbReference>
<evidence type="ECO:0000259" key="9">
    <source>
        <dbReference type="PROSITE" id="PS00624"/>
    </source>
</evidence>
<dbReference type="InterPro" id="IPR012132">
    <property type="entry name" value="GMC_OxRdtase"/>
</dbReference>
<dbReference type="PANTHER" id="PTHR11552">
    <property type="entry name" value="GLUCOSE-METHANOL-CHOLINE GMC OXIDOREDUCTASE"/>
    <property type="match status" value="1"/>
</dbReference>
<dbReference type="Pfam" id="PF05199">
    <property type="entry name" value="GMC_oxred_C"/>
    <property type="match status" value="1"/>
</dbReference>
<keyword evidence="7" id="KW-1133">Transmembrane helix</keyword>
<dbReference type="SUPFAM" id="SSF51905">
    <property type="entry name" value="FAD/NAD(P)-binding domain"/>
    <property type="match status" value="1"/>
</dbReference>
<dbReference type="PROSITE" id="PS00623">
    <property type="entry name" value="GMC_OXRED_1"/>
    <property type="match status" value="1"/>
</dbReference>
<evidence type="ECO:0000256" key="1">
    <source>
        <dbReference type="ARBA" id="ARBA00001974"/>
    </source>
</evidence>
<dbReference type="PANTHER" id="PTHR11552:SF147">
    <property type="entry name" value="CHOLINE DEHYDROGENASE, MITOCHONDRIAL"/>
    <property type="match status" value="1"/>
</dbReference>
<keyword evidence="11" id="KW-1185">Reference proteome</keyword>
<dbReference type="EMBL" id="VTPC01090680">
    <property type="protein sequence ID" value="KAF2881939.1"/>
    <property type="molecule type" value="Genomic_DNA"/>
</dbReference>
<evidence type="ECO:0000256" key="2">
    <source>
        <dbReference type="ARBA" id="ARBA00010790"/>
    </source>
</evidence>
<protein>
    <recommendedName>
        <fullName evidence="8 9">Glucose-methanol-choline oxidoreductase N-terminal domain-containing protein</fullName>
    </recommendedName>
</protein>
<evidence type="ECO:0000256" key="4">
    <source>
        <dbReference type="ARBA" id="ARBA00022827"/>
    </source>
</evidence>
<organism evidence="10 11">
    <name type="scientific">Ignelater luminosus</name>
    <name type="common">Cucubano</name>
    <name type="synonym">Pyrophorus luminosus</name>
    <dbReference type="NCBI Taxonomy" id="2038154"/>
    <lineage>
        <taxon>Eukaryota</taxon>
        <taxon>Metazoa</taxon>
        <taxon>Ecdysozoa</taxon>
        <taxon>Arthropoda</taxon>
        <taxon>Hexapoda</taxon>
        <taxon>Insecta</taxon>
        <taxon>Pterygota</taxon>
        <taxon>Neoptera</taxon>
        <taxon>Endopterygota</taxon>
        <taxon>Coleoptera</taxon>
        <taxon>Polyphaga</taxon>
        <taxon>Elateriformia</taxon>
        <taxon>Elateroidea</taxon>
        <taxon>Elateridae</taxon>
        <taxon>Agrypninae</taxon>
        <taxon>Pyrophorini</taxon>
        <taxon>Ignelater</taxon>
    </lineage>
</organism>